<evidence type="ECO:0000313" key="2">
    <source>
        <dbReference type="Proteomes" id="UP001432180"/>
    </source>
</evidence>
<keyword evidence="2" id="KW-1185">Reference proteome</keyword>
<evidence type="ECO:0000313" key="1">
    <source>
        <dbReference type="EMBL" id="WPL15555.1"/>
    </source>
</evidence>
<gene>
    <name evidence="1" type="ORF">Thiowin_00456</name>
</gene>
<reference evidence="1 2" key="1">
    <citation type="journal article" date="2023" name="Microorganisms">
        <title>Thiorhodovibrio frisius and Trv. litoralis spp. nov., Two Novel Members from a Clade of Fastidious Purple Sulfur Bacteria That Exhibit Unique Red-Shifted Light-Harvesting Capabilities.</title>
        <authorList>
            <person name="Methner A."/>
            <person name="Kuzyk S.B."/>
            <person name="Petersen J."/>
            <person name="Bauer S."/>
            <person name="Brinkmann H."/>
            <person name="Sichau K."/>
            <person name="Wanner G."/>
            <person name="Wolf J."/>
            <person name="Neumann-Schaal M."/>
            <person name="Henke P."/>
            <person name="Tank M."/>
            <person name="Sproer C."/>
            <person name="Bunk B."/>
            <person name="Overmann J."/>
        </authorList>
    </citation>
    <scope>NUCLEOTIDE SEQUENCE [LARGE SCALE GENOMIC DNA]</scope>
    <source>
        <strain evidence="1 2">DSM 6702</strain>
    </source>
</reference>
<name>A0ABZ0S4U2_9GAMM</name>
<protein>
    <submittedName>
        <fullName evidence="1">Uncharacterized protein</fullName>
    </submittedName>
</protein>
<sequence>MGCQAALHAVQHGGQFAKIHRLDQIGIGALLQPEQSIIKRASGRQDDNPQLGRLRAQSAGDAEAVFIRQAKIQDQQIRRMLRDLLIDVVAIAFKHDLKAGPPQVKNQLPSIVEVVLDDPQACHFGALAVRWMGSQTMKQAPRFRPVSARTQPPWRSTI</sequence>
<organism evidence="1 2">
    <name type="scientific">Thiorhodovibrio winogradskyi</name>
    <dbReference type="NCBI Taxonomy" id="77007"/>
    <lineage>
        <taxon>Bacteria</taxon>
        <taxon>Pseudomonadati</taxon>
        <taxon>Pseudomonadota</taxon>
        <taxon>Gammaproteobacteria</taxon>
        <taxon>Chromatiales</taxon>
        <taxon>Chromatiaceae</taxon>
        <taxon>Thiorhodovibrio</taxon>
    </lineage>
</organism>
<dbReference type="Proteomes" id="UP001432180">
    <property type="component" value="Chromosome"/>
</dbReference>
<dbReference type="EMBL" id="CP121472">
    <property type="protein sequence ID" value="WPL15555.1"/>
    <property type="molecule type" value="Genomic_DNA"/>
</dbReference>
<accession>A0ABZ0S4U2</accession>
<proteinExistence type="predicted"/>